<reference evidence="3 4" key="1">
    <citation type="submission" date="2019-03" db="EMBL/GenBank/DDBJ databases">
        <title>Genomic Encyclopedia of Type Strains, Phase IV (KMG-IV): sequencing the most valuable type-strain genomes for metagenomic binning, comparative biology and taxonomic classification.</title>
        <authorList>
            <person name="Goeker M."/>
        </authorList>
    </citation>
    <scope>NUCLEOTIDE SEQUENCE [LARGE SCALE GENOMIC DNA]</scope>
    <source>
        <strain evidence="3 4">DSM 46770</strain>
    </source>
</reference>
<comment type="caution">
    <text evidence="3">The sequence shown here is derived from an EMBL/GenBank/DDBJ whole genome shotgun (WGS) entry which is preliminary data.</text>
</comment>
<dbReference type="RefSeq" id="WP_243742654.1">
    <property type="nucleotide sequence ID" value="NZ_SNYN01000019.1"/>
</dbReference>
<dbReference type="InterPro" id="IPR039422">
    <property type="entry name" value="MarR/SlyA-like"/>
</dbReference>
<dbReference type="SMART" id="SM00347">
    <property type="entry name" value="HTH_MARR"/>
    <property type="match status" value="1"/>
</dbReference>
<feature type="compositionally biased region" description="Basic and acidic residues" evidence="1">
    <location>
        <begin position="1"/>
        <end position="10"/>
    </location>
</feature>
<name>A0A4R6UR55_9ACTN</name>
<dbReference type="PROSITE" id="PS50995">
    <property type="entry name" value="HTH_MARR_2"/>
    <property type="match status" value="1"/>
</dbReference>
<feature type="region of interest" description="Disordered" evidence="1">
    <location>
        <begin position="1"/>
        <end position="55"/>
    </location>
</feature>
<keyword evidence="3" id="KW-0238">DNA-binding</keyword>
<dbReference type="GO" id="GO:0003700">
    <property type="term" value="F:DNA-binding transcription factor activity"/>
    <property type="evidence" value="ECO:0007669"/>
    <property type="project" value="InterPro"/>
</dbReference>
<dbReference type="EMBL" id="SNYN01000019">
    <property type="protein sequence ID" value="TDQ48229.1"/>
    <property type="molecule type" value="Genomic_DNA"/>
</dbReference>
<dbReference type="Pfam" id="PF12802">
    <property type="entry name" value="MarR_2"/>
    <property type="match status" value="1"/>
</dbReference>
<dbReference type="Proteomes" id="UP000295281">
    <property type="component" value="Unassembled WGS sequence"/>
</dbReference>
<dbReference type="SUPFAM" id="SSF46785">
    <property type="entry name" value="Winged helix' DNA-binding domain"/>
    <property type="match status" value="1"/>
</dbReference>
<dbReference type="InterPro" id="IPR036388">
    <property type="entry name" value="WH-like_DNA-bd_sf"/>
</dbReference>
<evidence type="ECO:0000259" key="2">
    <source>
        <dbReference type="PROSITE" id="PS50995"/>
    </source>
</evidence>
<dbReference type="PRINTS" id="PR00598">
    <property type="entry name" value="HTHMARR"/>
</dbReference>
<evidence type="ECO:0000256" key="1">
    <source>
        <dbReference type="SAM" id="MobiDB-lite"/>
    </source>
</evidence>
<sequence length="192" mass="20758">MSRSSTEVRRRVPPALSVADSQADPGKEAGVLLPVLTDGDSAPDDLMTNDTPPPPQLGRVAGEALLRVAQRLTALLADLAAQQSLTPLQARLLRALRDRPSQGELARQLACDPSRISVLTGELEESGLVRRTPSRSDRRVRLTRLTEAGERAVSAIGAGLAERSPLDLRLSPEELTVLVRLLDKLEADDREH</sequence>
<dbReference type="Gene3D" id="1.10.10.10">
    <property type="entry name" value="Winged helix-like DNA-binding domain superfamily/Winged helix DNA-binding domain"/>
    <property type="match status" value="1"/>
</dbReference>
<keyword evidence="4" id="KW-1185">Reference proteome</keyword>
<protein>
    <submittedName>
        <fullName evidence="3">DNA-binding MarR family transcriptional regulator</fullName>
    </submittedName>
</protein>
<gene>
    <name evidence="3" type="ORF">EV190_11943</name>
</gene>
<dbReference type="PANTHER" id="PTHR33164:SF43">
    <property type="entry name" value="HTH-TYPE TRANSCRIPTIONAL REPRESSOR YETL"/>
    <property type="match status" value="1"/>
</dbReference>
<dbReference type="GO" id="GO:0003677">
    <property type="term" value="F:DNA binding"/>
    <property type="evidence" value="ECO:0007669"/>
    <property type="project" value="UniProtKB-KW"/>
</dbReference>
<dbReference type="AlphaFoldDB" id="A0A4R6UR55"/>
<proteinExistence type="predicted"/>
<dbReference type="PANTHER" id="PTHR33164">
    <property type="entry name" value="TRANSCRIPTIONAL REGULATOR, MARR FAMILY"/>
    <property type="match status" value="1"/>
</dbReference>
<organism evidence="3 4">
    <name type="scientific">Actinorugispora endophytica</name>
    <dbReference type="NCBI Taxonomy" id="1605990"/>
    <lineage>
        <taxon>Bacteria</taxon>
        <taxon>Bacillati</taxon>
        <taxon>Actinomycetota</taxon>
        <taxon>Actinomycetes</taxon>
        <taxon>Streptosporangiales</taxon>
        <taxon>Nocardiopsidaceae</taxon>
        <taxon>Actinorugispora</taxon>
    </lineage>
</organism>
<evidence type="ECO:0000313" key="4">
    <source>
        <dbReference type="Proteomes" id="UP000295281"/>
    </source>
</evidence>
<evidence type="ECO:0000313" key="3">
    <source>
        <dbReference type="EMBL" id="TDQ48229.1"/>
    </source>
</evidence>
<feature type="domain" description="HTH marR-type" evidence="2">
    <location>
        <begin position="58"/>
        <end position="187"/>
    </location>
</feature>
<accession>A0A4R6UR55</accession>
<dbReference type="InterPro" id="IPR036390">
    <property type="entry name" value="WH_DNA-bd_sf"/>
</dbReference>
<dbReference type="GO" id="GO:0006950">
    <property type="term" value="P:response to stress"/>
    <property type="evidence" value="ECO:0007669"/>
    <property type="project" value="TreeGrafter"/>
</dbReference>
<dbReference type="InterPro" id="IPR000835">
    <property type="entry name" value="HTH_MarR-typ"/>
</dbReference>